<accession>A0A0P0N503</accession>
<proteinExistence type="predicted"/>
<dbReference type="EMBL" id="CP013011">
    <property type="protein sequence ID" value="ALL01547.1"/>
    <property type="molecule type" value="Genomic_DNA"/>
</dbReference>
<reference evidence="2 4" key="2">
    <citation type="submission" date="2017-05" db="EMBL/GenBank/DDBJ databases">
        <title>The draft genome of the hyperthermophilic archaeon 'Pyrodictium delaneyi strain Hulk', an iron and nitrate reducer, reveals the capacity for sulfate reduction.</title>
        <authorList>
            <person name="Demey L.M."/>
            <person name="Miller C."/>
            <person name="Manzella M."/>
            <person name="Reguera G."/>
            <person name="Kashefi K."/>
        </authorList>
    </citation>
    <scope>NUCLEOTIDE SEQUENCE [LARGE SCALE GENOMIC DNA]</scope>
    <source>
        <strain evidence="2 4">Hulk</strain>
    </source>
</reference>
<dbReference type="GeneID" id="26099846"/>
<keyword evidence="4" id="KW-1185">Reference proteome</keyword>
<name>A0A0P0N503_9CREN</name>
<reference evidence="1 3" key="1">
    <citation type="submission" date="2015-10" db="EMBL/GenBank/DDBJ databases">
        <title>Complete genome sequence of hyperthermophilic archaeon Pyrodictium delaneyi Su06.</title>
        <authorList>
            <person name="Jung J.-H."/>
            <person name="Lin J."/>
            <person name="Holden J.F."/>
            <person name="Park C.-S."/>
        </authorList>
    </citation>
    <scope>NUCLEOTIDE SEQUENCE [LARGE SCALE GENOMIC DNA]</scope>
    <source>
        <strain evidence="1 3">Su06</strain>
    </source>
</reference>
<gene>
    <name evidence="2" type="ORF">Pdsh_05845</name>
    <name evidence="1" type="ORF">Pyrde_1504</name>
</gene>
<dbReference type="Proteomes" id="UP000058613">
    <property type="component" value="Chromosome"/>
</dbReference>
<evidence type="ECO:0000313" key="2">
    <source>
        <dbReference type="EMBL" id="OWJ54552.1"/>
    </source>
</evidence>
<protein>
    <submittedName>
        <fullName evidence="1">Uncharacterized protein</fullName>
    </submittedName>
</protein>
<evidence type="ECO:0000313" key="3">
    <source>
        <dbReference type="Proteomes" id="UP000058613"/>
    </source>
</evidence>
<sequence length="135" mass="15487">MTTKKLLEELRKALAKLMDEFHSLQEKRKLALTLVAALRLRQKGQPVTPKTVAEEARSIIKQTEGHVDWGVSREEYTVALATDLLHELVEMGVLEPYPETLETLDKRYRFRSYEEEEDAAKEALKVVAPLLQKVV</sequence>
<dbReference type="OrthoDB" id="380416at2157"/>
<evidence type="ECO:0000313" key="4">
    <source>
        <dbReference type="Proteomes" id="UP000196694"/>
    </source>
</evidence>
<evidence type="ECO:0000313" key="1">
    <source>
        <dbReference type="EMBL" id="ALL01547.1"/>
    </source>
</evidence>
<organism evidence="1 3">
    <name type="scientific">Pyrodictium delaneyi</name>
    <dbReference type="NCBI Taxonomy" id="1273541"/>
    <lineage>
        <taxon>Archaea</taxon>
        <taxon>Thermoproteota</taxon>
        <taxon>Thermoprotei</taxon>
        <taxon>Desulfurococcales</taxon>
        <taxon>Pyrodictiaceae</taxon>
        <taxon>Pyrodictium</taxon>
    </lineage>
</organism>
<dbReference type="RefSeq" id="WP_055409602.1">
    <property type="nucleotide sequence ID" value="NZ_CP013011.1"/>
</dbReference>
<dbReference type="AlphaFoldDB" id="A0A0P0N503"/>
<dbReference type="KEGG" id="pdl:Pyrde_1504"/>
<dbReference type="Proteomes" id="UP000196694">
    <property type="component" value="Unassembled WGS sequence"/>
</dbReference>
<dbReference type="EMBL" id="NCQP01000003">
    <property type="protein sequence ID" value="OWJ54552.1"/>
    <property type="molecule type" value="Genomic_DNA"/>
</dbReference>